<feature type="transmembrane region" description="Helical" evidence="7">
    <location>
        <begin position="384"/>
        <end position="401"/>
    </location>
</feature>
<gene>
    <name evidence="8" type="ORF">QO014_003952</name>
</gene>
<evidence type="ECO:0000256" key="6">
    <source>
        <dbReference type="ARBA" id="ARBA00023136"/>
    </source>
</evidence>
<comment type="subcellular location">
    <subcellularLocation>
        <location evidence="1">Cell membrane</location>
        <topology evidence="1">Multi-pass membrane protein</topology>
    </subcellularLocation>
</comment>
<dbReference type="EMBL" id="JAUSVO010000006">
    <property type="protein sequence ID" value="MDQ0439546.1"/>
    <property type="molecule type" value="Genomic_DNA"/>
</dbReference>
<feature type="transmembrane region" description="Helical" evidence="7">
    <location>
        <begin position="329"/>
        <end position="353"/>
    </location>
</feature>
<feature type="transmembrane region" description="Helical" evidence="7">
    <location>
        <begin position="115"/>
        <end position="134"/>
    </location>
</feature>
<keyword evidence="4 7" id="KW-0812">Transmembrane</keyword>
<feature type="transmembrane region" description="Helical" evidence="7">
    <location>
        <begin position="64"/>
        <end position="84"/>
    </location>
</feature>
<proteinExistence type="predicted"/>
<evidence type="ECO:0000256" key="3">
    <source>
        <dbReference type="ARBA" id="ARBA00022475"/>
    </source>
</evidence>
<keyword evidence="9" id="KW-1185">Reference proteome</keyword>
<evidence type="ECO:0000256" key="2">
    <source>
        <dbReference type="ARBA" id="ARBA00022448"/>
    </source>
</evidence>
<sequence length="626" mass="65843">MAVQFTSLVGIDRPGLQRAFRLAFAAWLAFSIATLAGIPHAYWAAMPIWVVVQPSRGLLIERAIFRLIGTIVGAAVGLAVLRLLPDPVAVVVALGLWVGLAAALVHVVRGVQSYGVMMAGMTAGIVVLPTVLAPEGSFDLAVARVVCTLIGVIVVTLVMAVSTPWARRDDFDESLRRIAVDAADFAARRLSGESDVRASDLLGRLSASLSAATTVTAGSVDGYKRYNGIISEIVAVLSVMARAGTLGARAQRGEPVSLEPRDVARVAEELASAAPSEEVIARVERDDAELGVALRRLARRDVVLAERKVREPKHFDWLRAVLSPQRDSAVALESGLFVGLATMISALAGLVVPWRAGEFAALGICIMSMVITSLPTPRRAAPQIVIGVSAGIAVAILYRVAVQPHVGTNLVLILSLAPFLLLGGLARVGKWTAIPAIDANMCFLLAAQPLVNVPWSPADILGGAAAFLLAALVVSGLILVLPNRAELAATRMVRAIRRDLRRLSSAEIRLADGGPVPLQWQLGRLSLRLIRSADRPDMEGEALVATRGLGDALAGLRIRALDPRADAAAIDRAIVALSLTTDAIHARETLAALARDTGDPIAEALMRDAADALGRSAQITAGFAVA</sequence>
<feature type="transmembrane region" description="Helical" evidence="7">
    <location>
        <begin position="359"/>
        <end position="377"/>
    </location>
</feature>
<feature type="transmembrane region" description="Helical" evidence="7">
    <location>
        <begin position="90"/>
        <end position="108"/>
    </location>
</feature>
<evidence type="ECO:0000313" key="8">
    <source>
        <dbReference type="EMBL" id="MDQ0439546.1"/>
    </source>
</evidence>
<keyword evidence="5 7" id="KW-1133">Transmembrane helix</keyword>
<keyword evidence="6 7" id="KW-0472">Membrane</keyword>
<keyword evidence="3" id="KW-1003">Cell membrane</keyword>
<feature type="transmembrane region" description="Helical" evidence="7">
    <location>
        <begin position="140"/>
        <end position="161"/>
    </location>
</feature>
<dbReference type="PANTHER" id="PTHR30509:SF9">
    <property type="entry name" value="MULTIDRUG RESISTANCE PROTEIN MDTO"/>
    <property type="match status" value="1"/>
</dbReference>
<organism evidence="8 9">
    <name type="scientific">Kaistia dalseonensis</name>
    <dbReference type="NCBI Taxonomy" id="410840"/>
    <lineage>
        <taxon>Bacteria</taxon>
        <taxon>Pseudomonadati</taxon>
        <taxon>Pseudomonadota</taxon>
        <taxon>Alphaproteobacteria</taxon>
        <taxon>Hyphomicrobiales</taxon>
        <taxon>Kaistiaceae</taxon>
        <taxon>Kaistia</taxon>
    </lineage>
</organism>
<evidence type="ECO:0000256" key="4">
    <source>
        <dbReference type="ARBA" id="ARBA00022692"/>
    </source>
</evidence>
<feature type="transmembrane region" description="Helical" evidence="7">
    <location>
        <begin position="463"/>
        <end position="482"/>
    </location>
</feature>
<dbReference type="RefSeq" id="WP_266350445.1">
    <property type="nucleotide sequence ID" value="NZ_JAPKNG010000006.1"/>
</dbReference>
<evidence type="ECO:0000256" key="5">
    <source>
        <dbReference type="ARBA" id="ARBA00022989"/>
    </source>
</evidence>
<dbReference type="PANTHER" id="PTHR30509">
    <property type="entry name" value="P-HYDROXYBENZOIC ACID EFFLUX PUMP SUBUNIT-RELATED"/>
    <property type="match status" value="1"/>
</dbReference>
<evidence type="ECO:0000256" key="1">
    <source>
        <dbReference type="ARBA" id="ARBA00004651"/>
    </source>
</evidence>
<comment type="caution">
    <text evidence="8">The sequence shown here is derived from an EMBL/GenBank/DDBJ whole genome shotgun (WGS) entry which is preliminary data.</text>
</comment>
<name>A0ABU0HB60_9HYPH</name>
<feature type="transmembrane region" description="Helical" evidence="7">
    <location>
        <begin position="24"/>
        <end position="52"/>
    </location>
</feature>
<evidence type="ECO:0000313" key="9">
    <source>
        <dbReference type="Proteomes" id="UP001241603"/>
    </source>
</evidence>
<evidence type="ECO:0000256" key="7">
    <source>
        <dbReference type="SAM" id="Phobius"/>
    </source>
</evidence>
<feature type="transmembrane region" description="Helical" evidence="7">
    <location>
        <begin position="407"/>
        <end position="426"/>
    </location>
</feature>
<dbReference type="InterPro" id="IPR006726">
    <property type="entry name" value="PHBA_efflux_AaeB/fusaric-R"/>
</dbReference>
<dbReference type="Pfam" id="PF04632">
    <property type="entry name" value="FUSC"/>
    <property type="match status" value="1"/>
</dbReference>
<accession>A0ABU0HB60</accession>
<reference evidence="8 9" key="1">
    <citation type="submission" date="2023-07" db="EMBL/GenBank/DDBJ databases">
        <title>Genomic Encyclopedia of Type Strains, Phase IV (KMG-IV): sequencing the most valuable type-strain genomes for metagenomic binning, comparative biology and taxonomic classification.</title>
        <authorList>
            <person name="Goeker M."/>
        </authorList>
    </citation>
    <scope>NUCLEOTIDE SEQUENCE [LARGE SCALE GENOMIC DNA]</scope>
    <source>
        <strain evidence="8 9">B6-8</strain>
    </source>
</reference>
<dbReference type="Proteomes" id="UP001241603">
    <property type="component" value="Unassembled WGS sequence"/>
</dbReference>
<keyword evidence="2" id="KW-0813">Transport</keyword>
<protein>
    <submittedName>
        <fullName evidence="8">Membrane protein YccC</fullName>
    </submittedName>
</protein>